<dbReference type="OrthoDB" id="2163387at2759"/>
<dbReference type="Pfam" id="PF08528">
    <property type="entry name" value="Whi5"/>
    <property type="match status" value="1"/>
</dbReference>
<feature type="region of interest" description="Disordered" evidence="9">
    <location>
        <begin position="141"/>
        <end position="231"/>
    </location>
</feature>
<evidence type="ECO:0000256" key="4">
    <source>
        <dbReference type="ARBA" id="ARBA00022490"/>
    </source>
</evidence>
<dbReference type="GO" id="GO:0005634">
    <property type="term" value="C:nucleus"/>
    <property type="evidence" value="ECO:0007669"/>
    <property type="project" value="UniProtKB-SubCell"/>
</dbReference>
<keyword evidence="11" id="KW-1185">Reference proteome</keyword>
<reference evidence="10 11" key="1">
    <citation type="submission" date="2015-01" db="EMBL/GenBank/DDBJ databases">
        <title>The Genome Sequence of Exophiala mesophila CBS40295.</title>
        <authorList>
            <consortium name="The Broad Institute Genomics Platform"/>
            <person name="Cuomo C."/>
            <person name="de Hoog S."/>
            <person name="Gorbushina A."/>
            <person name="Stielow B."/>
            <person name="Teixiera M."/>
            <person name="Abouelleil A."/>
            <person name="Chapman S.B."/>
            <person name="Priest M."/>
            <person name="Young S.K."/>
            <person name="Wortman J."/>
            <person name="Nusbaum C."/>
            <person name="Birren B."/>
        </authorList>
    </citation>
    <scope>NUCLEOTIDE SEQUENCE [LARGE SCALE GENOMIC DNA]</scope>
    <source>
        <strain evidence="10 11">CBS 40295</strain>
    </source>
</reference>
<feature type="compositionally biased region" description="Low complexity" evidence="9">
    <location>
        <begin position="201"/>
        <end position="218"/>
    </location>
</feature>
<name>A0A0D1Y833_EXOME</name>
<comment type="similarity">
    <text evidence="3">Belongs to the WHI5/NRM1 family.</text>
</comment>
<dbReference type="GeneID" id="27318555"/>
<dbReference type="Proteomes" id="UP000054302">
    <property type="component" value="Unassembled WGS sequence"/>
</dbReference>
<dbReference type="PANTHER" id="PTHR40468">
    <property type="entry name" value="YALI0A15257P"/>
    <property type="match status" value="1"/>
</dbReference>
<keyword evidence="7" id="KW-0804">Transcription</keyword>
<evidence type="ECO:0000256" key="3">
    <source>
        <dbReference type="ARBA" id="ARBA00006922"/>
    </source>
</evidence>
<dbReference type="EMBL" id="KN847520">
    <property type="protein sequence ID" value="KIV96896.1"/>
    <property type="molecule type" value="Genomic_DNA"/>
</dbReference>
<dbReference type="VEuPathDB" id="FungiDB:PV10_00710"/>
<keyword evidence="4" id="KW-0963">Cytoplasm</keyword>
<protein>
    <submittedName>
        <fullName evidence="10">Uncharacterized protein</fullName>
    </submittedName>
</protein>
<evidence type="ECO:0000313" key="11">
    <source>
        <dbReference type="Proteomes" id="UP000054302"/>
    </source>
</evidence>
<evidence type="ECO:0000256" key="7">
    <source>
        <dbReference type="ARBA" id="ARBA00023163"/>
    </source>
</evidence>
<sequence>MLVSYAPGFCNNMASQQHDPFVASQQVAEKVMRRVEIAKVARNLQDCLAFASFKAQHGWQDRTLSSIEPEFADKLKRKRPSHDDHRSDGTLDSDDDFVPTSSIATNRFSKPTNATFKVPEHPSFLSRKRIRSSSINLERSSLTTSWKQDHHLAQSSPMLGRTQSFQGGGNFRRDVLDLPHSSHDDSPMFDVTSDDDDADLPVPSFSHEPSSSILSSSPPRTPPPVRRMHNDRAKKAGADALIFLANSPSRSPAGHSSRPYLSREPPSTPPSQHSHLPSSVMNTPGLNMGLFNGALQTPGQNFNLADFCNVTPSPAQAHWGGRTPNLAKTPSRFARRSLNFDNMQPGNGSPTMSRKNPTSHGLALQLGDELIPRS</sequence>
<evidence type="ECO:0000256" key="6">
    <source>
        <dbReference type="ARBA" id="ARBA00023015"/>
    </source>
</evidence>
<keyword evidence="5" id="KW-0678">Repressor</keyword>
<feature type="compositionally biased region" description="Polar residues" evidence="9">
    <location>
        <begin position="270"/>
        <end position="282"/>
    </location>
</feature>
<feature type="compositionally biased region" description="Basic and acidic residues" evidence="9">
    <location>
        <begin position="171"/>
        <end position="186"/>
    </location>
</feature>
<evidence type="ECO:0000256" key="8">
    <source>
        <dbReference type="ARBA" id="ARBA00023242"/>
    </source>
</evidence>
<gene>
    <name evidence="10" type="ORF">PV10_00710</name>
</gene>
<dbReference type="InterPro" id="IPR013734">
    <property type="entry name" value="TF_Nrm1/Whi5"/>
</dbReference>
<dbReference type="RefSeq" id="XP_016228470.1">
    <property type="nucleotide sequence ID" value="XM_016364821.1"/>
</dbReference>
<feature type="region of interest" description="Disordered" evidence="9">
    <location>
        <begin position="74"/>
        <end position="105"/>
    </location>
</feature>
<accession>A0A0D1Y833</accession>
<evidence type="ECO:0000256" key="5">
    <source>
        <dbReference type="ARBA" id="ARBA00022491"/>
    </source>
</evidence>
<dbReference type="OMA" id="HSRCETP"/>
<feature type="region of interest" description="Disordered" evidence="9">
    <location>
        <begin position="245"/>
        <end position="282"/>
    </location>
</feature>
<dbReference type="GO" id="GO:0005737">
    <property type="term" value="C:cytoplasm"/>
    <property type="evidence" value="ECO:0007669"/>
    <property type="project" value="UniProtKB-SubCell"/>
</dbReference>
<organism evidence="10 11">
    <name type="scientific">Exophiala mesophila</name>
    <name type="common">Black yeast-like fungus</name>
    <dbReference type="NCBI Taxonomy" id="212818"/>
    <lineage>
        <taxon>Eukaryota</taxon>
        <taxon>Fungi</taxon>
        <taxon>Dikarya</taxon>
        <taxon>Ascomycota</taxon>
        <taxon>Pezizomycotina</taxon>
        <taxon>Eurotiomycetes</taxon>
        <taxon>Chaetothyriomycetidae</taxon>
        <taxon>Chaetothyriales</taxon>
        <taxon>Herpotrichiellaceae</taxon>
        <taxon>Exophiala</taxon>
    </lineage>
</organism>
<dbReference type="STRING" id="212818.A0A0D1Y833"/>
<dbReference type="AlphaFoldDB" id="A0A0D1Y833"/>
<keyword evidence="6" id="KW-0805">Transcription regulation</keyword>
<feature type="compositionally biased region" description="Polar residues" evidence="9">
    <location>
        <begin position="153"/>
        <end position="165"/>
    </location>
</feature>
<dbReference type="HOGENOM" id="CLU_025591_0_0_1"/>
<evidence type="ECO:0000256" key="9">
    <source>
        <dbReference type="SAM" id="MobiDB-lite"/>
    </source>
</evidence>
<proteinExistence type="inferred from homology"/>
<dbReference type="PANTHER" id="PTHR40468:SF1">
    <property type="entry name" value="TOPOISOMERASE I DAMAGE AFFECTED PROTEIN 11"/>
    <property type="match status" value="1"/>
</dbReference>
<comment type="subcellular location">
    <subcellularLocation>
        <location evidence="2">Cytoplasm</location>
    </subcellularLocation>
    <subcellularLocation>
        <location evidence="1">Nucleus</location>
    </subcellularLocation>
</comment>
<keyword evidence="8" id="KW-0539">Nucleus</keyword>
<evidence type="ECO:0000256" key="1">
    <source>
        <dbReference type="ARBA" id="ARBA00004123"/>
    </source>
</evidence>
<evidence type="ECO:0000313" key="10">
    <source>
        <dbReference type="EMBL" id="KIV96896.1"/>
    </source>
</evidence>
<evidence type="ECO:0000256" key="2">
    <source>
        <dbReference type="ARBA" id="ARBA00004496"/>
    </source>
</evidence>